<proteinExistence type="predicted"/>
<evidence type="ECO:0000313" key="1">
    <source>
        <dbReference type="EMBL" id="GFY32965.1"/>
    </source>
</evidence>
<evidence type="ECO:0000313" key="2">
    <source>
        <dbReference type="Proteomes" id="UP000887159"/>
    </source>
</evidence>
<name>A0A8X6WDV1_TRICX</name>
<organism evidence="1 2">
    <name type="scientific">Trichonephila clavipes</name>
    <name type="common">Golden silk orbweaver</name>
    <name type="synonym">Nephila clavipes</name>
    <dbReference type="NCBI Taxonomy" id="2585209"/>
    <lineage>
        <taxon>Eukaryota</taxon>
        <taxon>Metazoa</taxon>
        <taxon>Ecdysozoa</taxon>
        <taxon>Arthropoda</taxon>
        <taxon>Chelicerata</taxon>
        <taxon>Arachnida</taxon>
        <taxon>Araneae</taxon>
        <taxon>Araneomorphae</taxon>
        <taxon>Entelegynae</taxon>
        <taxon>Araneoidea</taxon>
        <taxon>Nephilidae</taxon>
        <taxon>Trichonephila</taxon>
    </lineage>
</organism>
<accession>A0A8X6WDV1</accession>
<gene>
    <name evidence="1" type="ORF">TNCV_2877141</name>
</gene>
<dbReference type="AlphaFoldDB" id="A0A8X6WDV1"/>
<keyword evidence="2" id="KW-1185">Reference proteome</keyword>
<protein>
    <submittedName>
        <fullName evidence="1">Uncharacterized protein</fullName>
    </submittedName>
</protein>
<dbReference type="Proteomes" id="UP000887159">
    <property type="component" value="Unassembled WGS sequence"/>
</dbReference>
<dbReference type="EMBL" id="BMAU01021406">
    <property type="protein sequence ID" value="GFY32965.1"/>
    <property type="molecule type" value="Genomic_DNA"/>
</dbReference>
<sequence length="82" mass="9969">MAGWRGWFVTDLLRLRFRVRPRLKLVDFRDAENRQRPCRMNMRAQVPLGRKLRVKITCGNWYRLYVVPHKKVFLGNEQGLKR</sequence>
<comment type="caution">
    <text evidence="1">The sequence shown here is derived from an EMBL/GenBank/DDBJ whole genome shotgun (WGS) entry which is preliminary data.</text>
</comment>
<reference evidence="1" key="1">
    <citation type="submission" date="2020-08" db="EMBL/GenBank/DDBJ databases">
        <title>Multicomponent nature underlies the extraordinary mechanical properties of spider dragline silk.</title>
        <authorList>
            <person name="Kono N."/>
            <person name="Nakamura H."/>
            <person name="Mori M."/>
            <person name="Yoshida Y."/>
            <person name="Ohtoshi R."/>
            <person name="Malay A.D."/>
            <person name="Moran D.A.P."/>
            <person name="Tomita M."/>
            <person name="Numata K."/>
            <person name="Arakawa K."/>
        </authorList>
    </citation>
    <scope>NUCLEOTIDE SEQUENCE</scope>
</reference>